<feature type="region of interest" description="Disordered" evidence="1">
    <location>
        <begin position="217"/>
        <end position="248"/>
    </location>
</feature>
<feature type="compositionally biased region" description="Low complexity" evidence="1">
    <location>
        <begin position="458"/>
        <end position="473"/>
    </location>
</feature>
<organism evidence="2 3">
    <name type="scientific">Edaphochlamys debaryana</name>
    <dbReference type="NCBI Taxonomy" id="47281"/>
    <lineage>
        <taxon>Eukaryota</taxon>
        <taxon>Viridiplantae</taxon>
        <taxon>Chlorophyta</taxon>
        <taxon>core chlorophytes</taxon>
        <taxon>Chlorophyceae</taxon>
        <taxon>CS clade</taxon>
        <taxon>Chlamydomonadales</taxon>
        <taxon>Chlamydomonadales incertae sedis</taxon>
        <taxon>Edaphochlamys</taxon>
    </lineage>
</organism>
<evidence type="ECO:0008006" key="4">
    <source>
        <dbReference type="Google" id="ProtNLM"/>
    </source>
</evidence>
<evidence type="ECO:0000313" key="2">
    <source>
        <dbReference type="EMBL" id="KAG2493518.1"/>
    </source>
</evidence>
<dbReference type="AlphaFoldDB" id="A0A835Y082"/>
<dbReference type="InterPro" id="IPR034122">
    <property type="entry name" value="Retropepsin-like_bacterial"/>
</dbReference>
<comment type="caution">
    <text evidence="2">The sequence shown here is derived from an EMBL/GenBank/DDBJ whole genome shotgun (WGS) entry which is preliminary data.</text>
</comment>
<feature type="region of interest" description="Disordered" evidence="1">
    <location>
        <begin position="415"/>
        <end position="499"/>
    </location>
</feature>
<feature type="compositionally biased region" description="Pro residues" evidence="1">
    <location>
        <begin position="447"/>
        <end position="457"/>
    </location>
</feature>
<accession>A0A835Y082</accession>
<gene>
    <name evidence="2" type="ORF">HYH03_008332</name>
</gene>
<evidence type="ECO:0000313" key="3">
    <source>
        <dbReference type="Proteomes" id="UP000612055"/>
    </source>
</evidence>
<feature type="compositionally biased region" description="Gly residues" evidence="1">
    <location>
        <begin position="594"/>
        <end position="605"/>
    </location>
</feature>
<dbReference type="Gene3D" id="2.40.70.10">
    <property type="entry name" value="Acid Proteases"/>
    <property type="match status" value="1"/>
</dbReference>
<sequence>MECDDHEAAMLTTYLRTGCWLRPGLRDRLDIQLLPTPALSGRSSSPSDSAPPAGGAAPGGPAGPRSGDDGPTRAHEQAGREAEEGGQHSSQDTGSSARGSEETSGGTAAGPGPGRKITSGPGRPRGGGSKAAVEAAPAVVAIGIRQKGRKLRVRALVRTSDWRLLGFDHRLCADTEAWELGEWKDWAPGVRYPSSALHRAANGGQHAYLTKEGSLELPAGASSPPAVDLPASSTAPASASGAPGPVPAAPLPSRFTLPLLPPIPADTSFAPAAPGEPPGAPRRVPLWRAASGHFLVRPCVNGREGGGYWVLDTGASGFVLTPQAAARLGGQSFGEAHAAGIGGKVAARFVRLQRWELGGLELSQPVLMVMELAGLVRGAPGEVVGIVGYDLLRRATLAMPRMDAAALRASSQAYLGSGSSSESDTEEEPATAPVAAAAAAAGSARAPPGPPPPPPRSTPAFGPSDAGASPSTSAGGGGGQQPGSRRWGRSRSARAMQRAAQTVPYTLHEMGLHNPLEFAGDAEWAWQPLVMISNLPHIEVTLAAPPGCAAADQPRRTLLMLDSGACGADVVLHERAQRELGLGPAPGHKRRSGSAGGQEGDGDGAAAGSAGHYLRGVGSGGAKEVVQLQVLELPWLDLGGVRFDQVRCMVAHGGAMGLDLSLYSGGILCGDLLARVEWALDYTHKRVGFRRRVAS</sequence>
<feature type="compositionally biased region" description="Low complexity" evidence="1">
    <location>
        <begin position="40"/>
        <end position="55"/>
    </location>
</feature>
<dbReference type="Pfam" id="PF13650">
    <property type="entry name" value="Asp_protease_2"/>
    <property type="match status" value="1"/>
</dbReference>
<feature type="region of interest" description="Disordered" evidence="1">
    <location>
        <begin position="36"/>
        <end position="134"/>
    </location>
</feature>
<dbReference type="EMBL" id="JAEHOE010000037">
    <property type="protein sequence ID" value="KAG2493518.1"/>
    <property type="molecule type" value="Genomic_DNA"/>
</dbReference>
<keyword evidence="3" id="KW-1185">Reference proteome</keyword>
<feature type="compositionally biased region" description="Low complexity" evidence="1">
    <location>
        <begin position="430"/>
        <end position="446"/>
    </location>
</feature>
<reference evidence="2" key="1">
    <citation type="journal article" date="2020" name="bioRxiv">
        <title>Comparative genomics of Chlamydomonas.</title>
        <authorList>
            <person name="Craig R.J."/>
            <person name="Hasan A.R."/>
            <person name="Ness R.W."/>
            <person name="Keightley P.D."/>
        </authorList>
    </citation>
    <scope>NUCLEOTIDE SEQUENCE</scope>
    <source>
        <strain evidence="2">CCAP 11/70</strain>
    </source>
</reference>
<dbReference type="InterPro" id="IPR021109">
    <property type="entry name" value="Peptidase_aspartic_dom_sf"/>
</dbReference>
<evidence type="ECO:0000256" key="1">
    <source>
        <dbReference type="SAM" id="MobiDB-lite"/>
    </source>
</evidence>
<dbReference type="Proteomes" id="UP000612055">
    <property type="component" value="Unassembled WGS sequence"/>
</dbReference>
<dbReference type="OrthoDB" id="2018659at2759"/>
<proteinExistence type="predicted"/>
<feature type="compositionally biased region" description="Low complexity" evidence="1">
    <location>
        <begin position="229"/>
        <end position="243"/>
    </location>
</feature>
<feature type="region of interest" description="Disordered" evidence="1">
    <location>
        <begin position="580"/>
        <end position="605"/>
    </location>
</feature>
<protein>
    <recommendedName>
        <fullName evidence="4">Peptidase A2 domain-containing protein</fullName>
    </recommendedName>
</protein>
<name>A0A835Y082_9CHLO</name>
<feature type="compositionally biased region" description="Polar residues" evidence="1">
    <location>
        <begin position="89"/>
        <end position="98"/>
    </location>
</feature>
<dbReference type="CDD" id="cd05483">
    <property type="entry name" value="retropepsin_like_bacteria"/>
    <property type="match status" value="1"/>
</dbReference>
<dbReference type="SUPFAM" id="SSF50630">
    <property type="entry name" value="Acid proteases"/>
    <property type="match status" value="1"/>
</dbReference>
<feature type="compositionally biased region" description="Basic and acidic residues" evidence="1">
    <location>
        <begin position="66"/>
        <end position="86"/>
    </location>
</feature>